<dbReference type="GO" id="GO:0016829">
    <property type="term" value="F:lyase activity"/>
    <property type="evidence" value="ECO:0007669"/>
    <property type="project" value="UniProtKB-KW"/>
</dbReference>
<evidence type="ECO:0000256" key="5">
    <source>
        <dbReference type="ARBA" id="ARBA00023277"/>
    </source>
</evidence>
<evidence type="ECO:0000256" key="1">
    <source>
        <dbReference type="ARBA" id="ARBA00004761"/>
    </source>
</evidence>
<dbReference type="KEGG" id="bhc:JFL75_16085"/>
<evidence type="ECO:0000313" key="6">
    <source>
        <dbReference type="EMBL" id="QQO08438.1"/>
    </source>
</evidence>
<comment type="pathway">
    <text evidence="1">Carbohydrate acid metabolism.</text>
</comment>
<proteinExistence type="inferred from homology"/>
<dbReference type="CDD" id="cd00452">
    <property type="entry name" value="KDPG_aldolase"/>
    <property type="match status" value="1"/>
</dbReference>
<sequence length="215" mass="23005">MERKEQFLRILGETKIIAVVRTDSQSDMVPVMHALYKGGVKIIEITSTSPNYLETIGSLKNAFGDFDDVFIGAGTILDAAMAGEAVSRRADFIVSPVFEKDVVAGCRDKGIPVMAGCMTPTEIYAAWKAGSDVIKTFPGGICTPGFYRDLAGPFPQIKMMPTGNVNTETAPEYIRAGAVAVGIGKALVNKDLIARGSYAEITGNAERYSALLTKI</sequence>
<evidence type="ECO:0000256" key="4">
    <source>
        <dbReference type="ARBA" id="ARBA00023239"/>
    </source>
</evidence>
<dbReference type="RefSeq" id="WP_215625744.1">
    <property type="nucleotide sequence ID" value="NZ_CP067089.2"/>
</dbReference>
<dbReference type="SUPFAM" id="SSF51569">
    <property type="entry name" value="Aldolase"/>
    <property type="match status" value="1"/>
</dbReference>
<comment type="subunit">
    <text evidence="3">Homotrimer.</text>
</comment>
<dbReference type="PANTHER" id="PTHR30246">
    <property type="entry name" value="2-KETO-3-DEOXY-6-PHOSPHOGLUCONATE ALDOLASE"/>
    <property type="match status" value="1"/>
</dbReference>
<dbReference type="NCBIfam" id="TIGR01182">
    <property type="entry name" value="eda"/>
    <property type="match status" value="1"/>
</dbReference>
<dbReference type="AlphaFoldDB" id="A0A7T7XLH1"/>
<dbReference type="Gene3D" id="3.20.20.70">
    <property type="entry name" value="Aldolase class I"/>
    <property type="match status" value="1"/>
</dbReference>
<organism evidence="6 7">
    <name type="scientific">Breznakiella homolactica</name>
    <dbReference type="NCBI Taxonomy" id="2798577"/>
    <lineage>
        <taxon>Bacteria</taxon>
        <taxon>Pseudomonadati</taxon>
        <taxon>Spirochaetota</taxon>
        <taxon>Spirochaetia</taxon>
        <taxon>Spirochaetales</taxon>
        <taxon>Breznakiellaceae</taxon>
        <taxon>Breznakiella</taxon>
    </lineage>
</organism>
<gene>
    <name evidence="6" type="ORF">JFL75_16085</name>
</gene>
<evidence type="ECO:0000313" key="7">
    <source>
        <dbReference type="Proteomes" id="UP000595917"/>
    </source>
</evidence>
<keyword evidence="5" id="KW-0119">Carbohydrate metabolism</keyword>
<dbReference type="Proteomes" id="UP000595917">
    <property type="component" value="Chromosome"/>
</dbReference>
<accession>A0A7T7XLH1</accession>
<dbReference type="InterPro" id="IPR013785">
    <property type="entry name" value="Aldolase_TIM"/>
</dbReference>
<dbReference type="PANTHER" id="PTHR30246:SF1">
    <property type="entry name" value="2-DEHYDRO-3-DEOXY-6-PHOSPHOGALACTONATE ALDOLASE-RELATED"/>
    <property type="match status" value="1"/>
</dbReference>
<dbReference type="InterPro" id="IPR000887">
    <property type="entry name" value="Aldlse_KDPG_KHG"/>
</dbReference>
<evidence type="ECO:0000256" key="2">
    <source>
        <dbReference type="ARBA" id="ARBA00006906"/>
    </source>
</evidence>
<dbReference type="Pfam" id="PF01081">
    <property type="entry name" value="Aldolase"/>
    <property type="match status" value="1"/>
</dbReference>
<protein>
    <submittedName>
        <fullName evidence="6">Bifunctional 4-hydroxy-2-oxoglutarate aldolase/2-dehydro-3-deoxy-phosphogluconate aldolase</fullName>
    </submittedName>
</protein>
<evidence type="ECO:0000256" key="3">
    <source>
        <dbReference type="ARBA" id="ARBA00011233"/>
    </source>
</evidence>
<keyword evidence="7" id="KW-1185">Reference proteome</keyword>
<reference evidence="6" key="1">
    <citation type="submission" date="2021-01" db="EMBL/GenBank/DDBJ databases">
        <title>Description of Breznakiella homolactica.</title>
        <authorList>
            <person name="Song Y."/>
            <person name="Brune A."/>
        </authorList>
    </citation>
    <scope>NUCLEOTIDE SEQUENCE</scope>
    <source>
        <strain evidence="6">RmG30</strain>
    </source>
</reference>
<name>A0A7T7XLH1_9SPIR</name>
<comment type="similarity">
    <text evidence="2">Belongs to the KHG/KDPG aldolase family.</text>
</comment>
<keyword evidence="4" id="KW-0456">Lyase</keyword>
<dbReference type="EMBL" id="CP067089">
    <property type="protein sequence ID" value="QQO08438.1"/>
    <property type="molecule type" value="Genomic_DNA"/>
</dbReference>